<protein>
    <submittedName>
        <fullName evidence="3">Uncharacterized protein</fullName>
    </submittedName>
</protein>
<evidence type="ECO:0000256" key="2">
    <source>
        <dbReference type="SAM" id="SignalP"/>
    </source>
</evidence>
<proteinExistence type="predicted"/>
<feature type="chain" id="PRO_5046185573" evidence="2">
    <location>
        <begin position="22"/>
        <end position="467"/>
    </location>
</feature>
<dbReference type="Proteomes" id="UP001610335">
    <property type="component" value="Unassembled WGS sequence"/>
</dbReference>
<feature type="region of interest" description="Disordered" evidence="1">
    <location>
        <begin position="110"/>
        <end position="130"/>
    </location>
</feature>
<dbReference type="EMBL" id="JBFXLS010000057">
    <property type="protein sequence ID" value="KAL2822680.1"/>
    <property type="molecule type" value="Genomic_DNA"/>
</dbReference>
<feature type="region of interest" description="Disordered" evidence="1">
    <location>
        <begin position="145"/>
        <end position="169"/>
    </location>
</feature>
<evidence type="ECO:0000256" key="1">
    <source>
        <dbReference type="SAM" id="MobiDB-lite"/>
    </source>
</evidence>
<keyword evidence="2" id="KW-0732">Signal</keyword>
<reference evidence="3 4" key="1">
    <citation type="submission" date="2024-07" db="EMBL/GenBank/DDBJ databases">
        <title>Section-level genome sequencing and comparative genomics of Aspergillus sections Usti and Cavernicolus.</title>
        <authorList>
            <consortium name="Lawrence Berkeley National Laboratory"/>
            <person name="Nybo J.L."/>
            <person name="Vesth T.C."/>
            <person name="Theobald S."/>
            <person name="Frisvad J.C."/>
            <person name="Larsen T.O."/>
            <person name="Kjaerboelling I."/>
            <person name="Rothschild-Mancinelli K."/>
            <person name="Lyhne E.K."/>
            <person name="Kogle M.E."/>
            <person name="Barry K."/>
            <person name="Clum A."/>
            <person name="Na H."/>
            <person name="Ledsgaard L."/>
            <person name="Lin J."/>
            <person name="Lipzen A."/>
            <person name="Kuo A."/>
            <person name="Riley R."/>
            <person name="Mondo S."/>
            <person name="LaButti K."/>
            <person name="Haridas S."/>
            <person name="Pangalinan J."/>
            <person name="Salamov A.A."/>
            <person name="Simmons B.A."/>
            <person name="Magnuson J.K."/>
            <person name="Chen J."/>
            <person name="Drula E."/>
            <person name="Henrissat B."/>
            <person name="Wiebenga A."/>
            <person name="Lubbers R.J."/>
            <person name="Gomes A.C."/>
            <person name="Makela M.R."/>
            <person name="Stajich J."/>
            <person name="Grigoriev I.V."/>
            <person name="Mortensen U.H."/>
            <person name="De vries R.P."/>
            <person name="Baker S.E."/>
            <person name="Andersen M.R."/>
        </authorList>
    </citation>
    <scope>NUCLEOTIDE SEQUENCE [LARGE SCALE GENOMIC DNA]</scope>
    <source>
        <strain evidence="3 4">CBS 600.67</strain>
    </source>
</reference>
<feature type="signal peptide" evidence="2">
    <location>
        <begin position="1"/>
        <end position="21"/>
    </location>
</feature>
<evidence type="ECO:0000313" key="4">
    <source>
        <dbReference type="Proteomes" id="UP001610335"/>
    </source>
</evidence>
<feature type="compositionally biased region" description="Basic and acidic residues" evidence="1">
    <location>
        <begin position="145"/>
        <end position="155"/>
    </location>
</feature>
<keyword evidence="4" id="KW-1185">Reference proteome</keyword>
<organism evidence="3 4">
    <name type="scientific">Aspergillus cavernicola</name>
    <dbReference type="NCBI Taxonomy" id="176166"/>
    <lineage>
        <taxon>Eukaryota</taxon>
        <taxon>Fungi</taxon>
        <taxon>Dikarya</taxon>
        <taxon>Ascomycota</taxon>
        <taxon>Pezizomycotina</taxon>
        <taxon>Eurotiomycetes</taxon>
        <taxon>Eurotiomycetidae</taxon>
        <taxon>Eurotiales</taxon>
        <taxon>Aspergillaceae</taxon>
        <taxon>Aspergillus</taxon>
        <taxon>Aspergillus subgen. Nidulantes</taxon>
    </lineage>
</organism>
<accession>A0ABR4I4J6</accession>
<gene>
    <name evidence="3" type="ORF">BDW59DRAFT_163662</name>
</gene>
<name>A0ABR4I4J6_9EURO</name>
<sequence>MRFSALPWASLLSSAAHYVVAEVAGSNSTPVTDPITTPAPFLHDNIDLDIFVLTSPGVSTSTIGNGCNSRGATGYDCLTLSHDHVYTLTFTRDLVSTATGTISDANPVRTTDASEIESSDTGTAHPPTKTVGTLLTRTVHSNVRRKDVDLTKRGDDPDDPLPSDPLPSLGLGKWPTLKWMQETGKKLEAENKWLHHQRDNTVGQFFPFTRDKIATGVKGLYGCTSVIIASQKGVYLSHIFEDPVFIQRVDEAGEDYLPTSHEFFEHASIDALVYGGYPSIQPIDDLLGTLENPGPLHYLHQPKVFVVSPFEEGREGPLLYADRAQWLADEFQVYLYPPDSSPENAQPPTVIGYKLSKKQFAEMPESVEGKVIVEFVPIDHYEKTEGSDELRAIARWRLFANAREVAGWDFSIEPDDAPSCPVVTATSAECGGVSPTSPVSETATTATAAKYQMVRPVNRVPTRISNL</sequence>
<evidence type="ECO:0000313" key="3">
    <source>
        <dbReference type="EMBL" id="KAL2822680.1"/>
    </source>
</evidence>
<comment type="caution">
    <text evidence="3">The sequence shown here is derived from an EMBL/GenBank/DDBJ whole genome shotgun (WGS) entry which is preliminary data.</text>
</comment>